<proteinExistence type="inferred from homology"/>
<dbReference type="Gene3D" id="3.90.1150.10">
    <property type="entry name" value="Aspartate Aminotransferase, domain 1"/>
    <property type="match status" value="1"/>
</dbReference>
<keyword evidence="2 3" id="KW-0663">Pyridoxal phosphate</keyword>
<evidence type="ECO:0000256" key="3">
    <source>
        <dbReference type="RuleBase" id="RU003560"/>
    </source>
</evidence>
<dbReference type="Proteomes" id="UP000321490">
    <property type="component" value="Unassembled WGS sequence"/>
</dbReference>
<dbReference type="GO" id="GO:0030170">
    <property type="term" value="F:pyridoxal phosphate binding"/>
    <property type="evidence" value="ECO:0007669"/>
    <property type="project" value="InterPro"/>
</dbReference>
<dbReference type="InterPro" id="IPR015422">
    <property type="entry name" value="PyrdxlP-dep_Trfase_small"/>
</dbReference>
<dbReference type="OrthoDB" id="9801834at2"/>
<evidence type="ECO:0000313" key="5">
    <source>
        <dbReference type="Proteomes" id="UP000321490"/>
    </source>
</evidence>
<dbReference type="PROSITE" id="PS00600">
    <property type="entry name" value="AA_TRANSFER_CLASS_3"/>
    <property type="match status" value="1"/>
</dbReference>
<evidence type="ECO:0000256" key="2">
    <source>
        <dbReference type="ARBA" id="ARBA00022898"/>
    </source>
</evidence>
<dbReference type="Pfam" id="PF00202">
    <property type="entry name" value="Aminotran_3"/>
    <property type="match status" value="1"/>
</dbReference>
<dbReference type="AlphaFoldDB" id="A0A562IPB4"/>
<gene>
    <name evidence="4" type="ORF">JD78_01264</name>
</gene>
<sequence>MTHPAAPPPSDRRRALLARRRATIGSRSPLFYETPLEFVRGSGVWLEEASGRRFLDAYNNVPHVGHCHPRVVEALGAQAATLNVHTRYLNERVLQYAEELLETFGGGLDRVFFTNSGSEANELALRLARQRTGATGVLVTDSSYHGNTITLAELTTGLTVAEPLGAHVRALHLPDLDRPGTDDGTDEDQALRDGLAAVDHAIASLQEAGHGVSALLFDPLFSSEGLPRLPAGYVEGLCRRVQAAGGLVISDEVQSGFGRCGTVMWGHQLFDITPDLVTLGKPMGNGHPMGGVVTREELLEDFGRRNMYFNTFAGNPVSSAVGLAVLHVMRDEDLMGRAKRVGAALREEFLRLAAESAVTGAVKGQGLYLGLSFVEPDDPARANAPAAKAVVEGMVASDVLISRIGPDDDVLKIRPPLAFDDEHADLLVARLAPVLRAAGQRG</sequence>
<reference evidence="4 5" key="1">
    <citation type="submission" date="2019-07" db="EMBL/GenBank/DDBJ databases">
        <title>R&amp;d 2014.</title>
        <authorList>
            <person name="Klenk H.-P."/>
        </authorList>
    </citation>
    <scope>NUCLEOTIDE SEQUENCE [LARGE SCALE GENOMIC DNA]</scope>
    <source>
        <strain evidence="4 5">DSM 45764</strain>
    </source>
</reference>
<organism evidence="4 5">
    <name type="scientific">Modestobacter roseus</name>
    <dbReference type="NCBI Taxonomy" id="1181884"/>
    <lineage>
        <taxon>Bacteria</taxon>
        <taxon>Bacillati</taxon>
        <taxon>Actinomycetota</taxon>
        <taxon>Actinomycetes</taxon>
        <taxon>Geodermatophilales</taxon>
        <taxon>Geodermatophilaceae</taxon>
        <taxon>Modestobacter</taxon>
    </lineage>
</organism>
<name>A0A562IPB4_9ACTN</name>
<accession>A0A562IPB4</accession>
<comment type="caution">
    <text evidence="4">The sequence shown here is derived from an EMBL/GenBank/DDBJ whole genome shotgun (WGS) entry which is preliminary data.</text>
</comment>
<dbReference type="Gene3D" id="3.40.640.10">
    <property type="entry name" value="Type I PLP-dependent aspartate aminotransferase-like (Major domain)"/>
    <property type="match status" value="1"/>
</dbReference>
<dbReference type="PANTHER" id="PTHR45688:SF13">
    <property type="entry name" value="ALANINE--GLYOXYLATE AMINOTRANSFERASE 2-LIKE"/>
    <property type="match status" value="1"/>
</dbReference>
<dbReference type="GO" id="GO:0008483">
    <property type="term" value="F:transaminase activity"/>
    <property type="evidence" value="ECO:0007669"/>
    <property type="project" value="UniProtKB-KW"/>
</dbReference>
<evidence type="ECO:0000313" key="4">
    <source>
        <dbReference type="EMBL" id="TWH72742.1"/>
    </source>
</evidence>
<keyword evidence="5" id="KW-1185">Reference proteome</keyword>
<dbReference type="SUPFAM" id="SSF53383">
    <property type="entry name" value="PLP-dependent transferases"/>
    <property type="match status" value="1"/>
</dbReference>
<dbReference type="PIRSF" id="PIRSF000521">
    <property type="entry name" value="Transaminase_4ab_Lys_Orn"/>
    <property type="match status" value="1"/>
</dbReference>
<dbReference type="PANTHER" id="PTHR45688">
    <property type="match status" value="1"/>
</dbReference>
<keyword evidence="4" id="KW-0032">Aminotransferase</keyword>
<dbReference type="EMBL" id="VLKF01000001">
    <property type="protein sequence ID" value="TWH72742.1"/>
    <property type="molecule type" value="Genomic_DNA"/>
</dbReference>
<dbReference type="InterPro" id="IPR049704">
    <property type="entry name" value="Aminotrans_3_PPA_site"/>
</dbReference>
<protein>
    <submittedName>
        <fullName evidence="4">4-aminobutyrate aminotransferase-like enzyme</fullName>
    </submittedName>
</protein>
<comment type="similarity">
    <text evidence="1 3">Belongs to the class-III pyridoxal-phosphate-dependent aminotransferase family.</text>
</comment>
<dbReference type="InterPro" id="IPR015424">
    <property type="entry name" value="PyrdxlP-dep_Trfase"/>
</dbReference>
<dbReference type="RefSeq" id="WP_153360955.1">
    <property type="nucleotide sequence ID" value="NZ_ML762499.1"/>
</dbReference>
<dbReference type="InterPro" id="IPR005814">
    <property type="entry name" value="Aminotrans_3"/>
</dbReference>
<dbReference type="CDD" id="cd00610">
    <property type="entry name" value="OAT_like"/>
    <property type="match status" value="1"/>
</dbReference>
<evidence type="ECO:0000256" key="1">
    <source>
        <dbReference type="ARBA" id="ARBA00008954"/>
    </source>
</evidence>
<dbReference type="InterPro" id="IPR015421">
    <property type="entry name" value="PyrdxlP-dep_Trfase_major"/>
</dbReference>
<keyword evidence="4" id="KW-0808">Transferase</keyword>